<feature type="compositionally biased region" description="Polar residues" evidence="2">
    <location>
        <begin position="262"/>
        <end position="276"/>
    </location>
</feature>
<reference evidence="3 4" key="1">
    <citation type="submission" date="2024-01" db="EMBL/GenBank/DDBJ databases">
        <title>Genome assemblies of Stephania.</title>
        <authorList>
            <person name="Yang L."/>
        </authorList>
    </citation>
    <scope>NUCLEOTIDE SEQUENCE [LARGE SCALE GENOMIC DNA]</scope>
    <source>
        <strain evidence="3">QJT</strain>
        <tissue evidence="3">Leaf</tissue>
    </source>
</reference>
<sequence length="505" mass="57181">MAAAEARAAWQRTANGCFVQEDAKRAPKLACCPSSSSSSKPQVDAGSGDAAQPTEQPIAGFVPLNWNSSNSNLPPDTRWWLQLQPNYVHQKDFTREHTHQPLKQKDLGEYWCRDKDLDFDPLNRFLSKEPHKLFDWESPWNGSEKTEPWWRAVDKDDLAYLVAQKSLDHIENCDLPPPQNMNVIRSPFSCFECFEKDKNFLHLSLDREVSTGYYSRSCLTCSKENGKRWSHSEQRPFPYGTEKPFSLKPIRSASSTYSHSSTNNDPPETVHTSGSEPSKAELLEALRHSQTRAREAEKAAQQAYNEKEHIIKLFFRQASHLFAYKQWLQILQLETLCLQLKNKDQPISSLFPVLLPWMPYKAGRRVSTSPRRTSMVVAQDTISVSTLSFLQLAWVSQAQGCFSDGLWVGSYPCSSLNLTFDFTVSWLCNLEVDYGSAENASIVYAALAVDKEDLHKGVTQQQAKIDVQSAAIHGMQLIVSHPMVVAGKHHSKTEDIQHPADMIFD</sequence>
<keyword evidence="4" id="KW-1185">Reference proteome</keyword>
<evidence type="ECO:0000256" key="1">
    <source>
        <dbReference type="SAM" id="Coils"/>
    </source>
</evidence>
<evidence type="ECO:0000256" key="2">
    <source>
        <dbReference type="SAM" id="MobiDB-lite"/>
    </source>
</evidence>
<evidence type="ECO:0000313" key="3">
    <source>
        <dbReference type="EMBL" id="KAK9085571.1"/>
    </source>
</evidence>
<dbReference type="EMBL" id="JBBNAE010000011">
    <property type="protein sequence ID" value="KAK9085571.1"/>
    <property type="molecule type" value="Genomic_DNA"/>
</dbReference>
<dbReference type="PANTHER" id="PTHR33868:SF2">
    <property type="entry name" value="EXPRESSED PROTEIN"/>
    <property type="match status" value="1"/>
</dbReference>
<keyword evidence="1" id="KW-0175">Coiled coil</keyword>
<dbReference type="Proteomes" id="UP001417504">
    <property type="component" value="Unassembled WGS sequence"/>
</dbReference>
<dbReference type="AlphaFoldDB" id="A0AAP0E2R6"/>
<feature type="region of interest" description="Disordered" evidence="2">
    <location>
        <begin position="30"/>
        <end position="55"/>
    </location>
</feature>
<comment type="caution">
    <text evidence="3">The sequence shown here is derived from an EMBL/GenBank/DDBJ whole genome shotgun (WGS) entry which is preliminary data.</text>
</comment>
<dbReference type="PANTHER" id="PTHR33868">
    <property type="entry name" value="EXPRESSED PROTEIN"/>
    <property type="match status" value="1"/>
</dbReference>
<feature type="coiled-coil region" evidence="1">
    <location>
        <begin position="279"/>
        <end position="306"/>
    </location>
</feature>
<evidence type="ECO:0000313" key="4">
    <source>
        <dbReference type="Proteomes" id="UP001417504"/>
    </source>
</evidence>
<accession>A0AAP0E2R6</accession>
<proteinExistence type="predicted"/>
<feature type="region of interest" description="Disordered" evidence="2">
    <location>
        <begin position="253"/>
        <end position="277"/>
    </location>
</feature>
<organism evidence="3 4">
    <name type="scientific">Stephania japonica</name>
    <dbReference type="NCBI Taxonomy" id="461633"/>
    <lineage>
        <taxon>Eukaryota</taxon>
        <taxon>Viridiplantae</taxon>
        <taxon>Streptophyta</taxon>
        <taxon>Embryophyta</taxon>
        <taxon>Tracheophyta</taxon>
        <taxon>Spermatophyta</taxon>
        <taxon>Magnoliopsida</taxon>
        <taxon>Ranunculales</taxon>
        <taxon>Menispermaceae</taxon>
        <taxon>Menispermoideae</taxon>
        <taxon>Cissampelideae</taxon>
        <taxon>Stephania</taxon>
    </lineage>
</organism>
<name>A0AAP0E2R6_9MAGN</name>
<protein>
    <submittedName>
        <fullName evidence="3">Uncharacterized protein</fullName>
    </submittedName>
</protein>
<gene>
    <name evidence="3" type="ORF">Sjap_025982</name>
</gene>